<feature type="domain" description="Peptidase C45 hydrolase" evidence="1">
    <location>
        <begin position="69"/>
        <end position="245"/>
    </location>
</feature>
<organism evidence="2 3">
    <name type="scientific">Defluviitalea saccharophila</name>
    <dbReference type="NCBI Taxonomy" id="879970"/>
    <lineage>
        <taxon>Bacteria</taxon>
        <taxon>Bacillati</taxon>
        <taxon>Bacillota</taxon>
        <taxon>Clostridia</taxon>
        <taxon>Lachnospirales</taxon>
        <taxon>Defluviitaleaceae</taxon>
        <taxon>Defluviitalea</taxon>
    </lineage>
</organism>
<dbReference type="SUPFAM" id="SSF56235">
    <property type="entry name" value="N-terminal nucleophile aminohydrolases (Ntn hydrolases)"/>
    <property type="match status" value="1"/>
</dbReference>
<dbReference type="PANTHER" id="PTHR35527">
    <property type="entry name" value="CHOLOYLGLYCINE HYDROLASE"/>
    <property type="match status" value="1"/>
</dbReference>
<keyword evidence="2" id="KW-0378">Hydrolase</keyword>
<dbReference type="RefSeq" id="WP_341876920.1">
    <property type="nucleotide sequence ID" value="NZ_CP121687.1"/>
</dbReference>
<dbReference type="Gene3D" id="3.60.60.10">
    <property type="entry name" value="Penicillin V Acylase, Chain A"/>
    <property type="match status" value="1"/>
</dbReference>
<name>A0ABZ2Y3L8_9FIRM</name>
<sequence length="336" mass="38661">MCTVLFMKTEAGFLLGKNNDNFFSEGILFTNRRGIIKSALIMPPCNPLQWKVKYGSLSFSQCGKELPVGGMNEAGLVVEQTTLPDTKYPEYRGGAGVGELQSIQYLLDTCVDVQEAIRYIENTEICQPTWPIHYVIADASGNMAVIEYIQRERKIFTGKNIAAKVVTNSRYDKANALYLQNNSDIRCENEYEYNSLQRFYKAADILNSTEYFDISSAFMYLEQLERIDTVWNIIYDPQNLNIYFRTKDSVEIKNVNLREIDFGEKSQPLLFPLSYPIEGNINCKFMKYSREKNSELINKFFKNELVASVMGITIPDELLEYLASYPELMEEANQYH</sequence>
<dbReference type="InterPro" id="IPR052193">
    <property type="entry name" value="Peptidase_C59"/>
</dbReference>
<evidence type="ECO:0000313" key="3">
    <source>
        <dbReference type="Proteomes" id="UP001486565"/>
    </source>
</evidence>
<dbReference type="GO" id="GO:0016787">
    <property type="term" value="F:hydrolase activity"/>
    <property type="evidence" value="ECO:0007669"/>
    <property type="project" value="UniProtKB-KW"/>
</dbReference>
<dbReference type="InterPro" id="IPR005079">
    <property type="entry name" value="Peptidase_C45_hydrolase"/>
</dbReference>
<dbReference type="InterPro" id="IPR029055">
    <property type="entry name" value="Ntn_hydrolases_N"/>
</dbReference>
<dbReference type="Proteomes" id="UP001486565">
    <property type="component" value="Chromosome"/>
</dbReference>
<reference evidence="2 3" key="1">
    <citation type="submission" date="2023-03" db="EMBL/GenBank/DDBJ databases">
        <title>Novel Species.</title>
        <authorList>
            <person name="Ma S."/>
        </authorList>
    </citation>
    <scope>NUCLEOTIDE SEQUENCE [LARGE SCALE GENOMIC DNA]</scope>
    <source>
        <strain evidence="2 3">LIND6LT2</strain>
    </source>
</reference>
<dbReference type="EMBL" id="CP121687">
    <property type="protein sequence ID" value="WZL69957.1"/>
    <property type="molecule type" value="Genomic_DNA"/>
</dbReference>
<proteinExistence type="predicted"/>
<keyword evidence="3" id="KW-1185">Reference proteome</keyword>
<evidence type="ECO:0000313" key="2">
    <source>
        <dbReference type="EMBL" id="WZL69957.1"/>
    </source>
</evidence>
<protein>
    <submittedName>
        <fullName evidence="2">Linear amide C-N hydrolase</fullName>
    </submittedName>
</protein>
<accession>A0ABZ2Y3L8</accession>
<evidence type="ECO:0000259" key="1">
    <source>
        <dbReference type="Pfam" id="PF03417"/>
    </source>
</evidence>
<gene>
    <name evidence="2" type="ORF">QBE51_00050</name>
</gene>
<dbReference type="PANTHER" id="PTHR35527:SF2">
    <property type="entry name" value="HYDROLASE"/>
    <property type="match status" value="1"/>
</dbReference>
<dbReference type="Pfam" id="PF03417">
    <property type="entry name" value="AAT"/>
    <property type="match status" value="1"/>
</dbReference>